<evidence type="ECO:0000256" key="5">
    <source>
        <dbReference type="SAM" id="SignalP"/>
    </source>
</evidence>
<keyword evidence="7" id="KW-1185">Reference proteome</keyword>
<evidence type="ECO:0000256" key="3">
    <source>
        <dbReference type="ARBA" id="ARBA00022840"/>
    </source>
</evidence>
<feature type="non-terminal residue" evidence="6">
    <location>
        <position position="955"/>
    </location>
</feature>
<feature type="compositionally biased region" description="Low complexity" evidence="4">
    <location>
        <begin position="758"/>
        <end position="772"/>
    </location>
</feature>
<dbReference type="SUPFAM" id="SSF56059">
    <property type="entry name" value="Glutathione synthetase ATP-binding domain-like"/>
    <property type="match status" value="1"/>
</dbReference>
<dbReference type="PANTHER" id="PTHR12241">
    <property type="entry name" value="TUBULIN POLYGLUTAMYLASE"/>
    <property type="match status" value="1"/>
</dbReference>
<feature type="signal peptide" evidence="5">
    <location>
        <begin position="1"/>
        <end position="22"/>
    </location>
</feature>
<keyword evidence="1" id="KW-0436">Ligase</keyword>
<dbReference type="AlphaFoldDB" id="A0A813DQ04"/>
<evidence type="ECO:0008006" key="8">
    <source>
        <dbReference type="Google" id="ProtNLM"/>
    </source>
</evidence>
<feature type="region of interest" description="Disordered" evidence="4">
    <location>
        <begin position="74"/>
        <end position="97"/>
    </location>
</feature>
<evidence type="ECO:0000256" key="1">
    <source>
        <dbReference type="ARBA" id="ARBA00022598"/>
    </source>
</evidence>
<feature type="compositionally biased region" description="Polar residues" evidence="4">
    <location>
        <begin position="848"/>
        <end position="864"/>
    </location>
</feature>
<dbReference type="OrthoDB" id="202825at2759"/>
<feature type="compositionally biased region" description="Basic and acidic residues" evidence="4">
    <location>
        <begin position="562"/>
        <end position="578"/>
    </location>
</feature>
<feature type="non-terminal residue" evidence="6">
    <location>
        <position position="1"/>
    </location>
</feature>
<feature type="region of interest" description="Disordered" evidence="4">
    <location>
        <begin position="556"/>
        <end position="604"/>
    </location>
</feature>
<feature type="region of interest" description="Disordered" evidence="4">
    <location>
        <begin position="750"/>
        <end position="864"/>
    </location>
</feature>
<dbReference type="PANTHER" id="PTHR12241:SF147">
    <property type="entry name" value="TUBULIN POLYGLUTAMYLASE TTLL7"/>
    <property type="match status" value="1"/>
</dbReference>
<protein>
    <recommendedName>
        <fullName evidence="8">Tubulin--tyrosine ligase-like protein 9</fullName>
    </recommendedName>
</protein>
<reference evidence="6" key="1">
    <citation type="submission" date="2021-02" db="EMBL/GenBank/DDBJ databases">
        <authorList>
            <person name="Dougan E. K."/>
            <person name="Rhodes N."/>
            <person name="Thang M."/>
            <person name="Chan C."/>
        </authorList>
    </citation>
    <scope>NUCLEOTIDE SEQUENCE</scope>
</reference>
<evidence type="ECO:0000256" key="2">
    <source>
        <dbReference type="ARBA" id="ARBA00022741"/>
    </source>
</evidence>
<dbReference type="PROSITE" id="PS51221">
    <property type="entry name" value="TTL"/>
    <property type="match status" value="1"/>
</dbReference>
<keyword evidence="2" id="KW-0547">Nucleotide-binding</keyword>
<evidence type="ECO:0000313" key="7">
    <source>
        <dbReference type="Proteomes" id="UP000654075"/>
    </source>
</evidence>
<dbReference type="InterPro" id="IPR004344">
    <property type="entry name" value="TTL/TTLL_fam"/>
</dbReference>
<dbReference type="GO" id="GO:0036064">
    <property type="term" value="C:ciliary basal body"/>
    <property type="evidence" value="ECO:0007669"/>
    <property type="project" value="TreeGrafter"/>
</dbReference>
<dbReference type="GO" id="GO:0070740">
    <property type="term" value="F:tubulin-glutamic acid ligase activity"/>
    <property type="evidence" value="ECO:0007669"/>
    <property type="project" value="TreeGrafter"/>
</dbReference>
<comment type="caution">
    <text evidence="6">The sequence shown here is derived from an EMBL/GenBank/DDBJ whole genome shotgun (WGS) entry which is preliminary data.</text>
</comment>
<dbReference type="GO" id="GO:0000226">
    <property type="term" value="P:microtubule cytoskeleton organization"/>
    <property type="evidence" value="ECO:0007669"/>
    <property type="project" value="TreeGrafter"/>
</dbReference>
<feature type="region of interest" description="Disordered" evidence="4">
    <location>
        <begin position="622"/>
        <end position="681"/>
    </location>
</feature>
<dbReference type="Proteomes" id="UP000654075">
    <property type="component" value="Unassembled WGS sequence"/>
</dbReference>
<organism evidence="6 7">
    <name type="scientific">Polarella glacialis</name>
    <name type="common">Dinoflagellate</name>
    <dbReference type="NCBI Taxonomy" id="89957"/>
    <lineage>
        <taxon>Eukaryota</taxon>
        <taxon>Sar</taxon>
        <taxon>Alveolata</taxon>
        <taxon>Dinophyceae</taxon>
        <taxon>Suessiales</taxon>
        <taxon>Suessiaceae</taxon>
        <taxon>Polarella</taxon>
    </lineage>
</organism>
<keyword evidence="5" id="KW-0732">Signal</keyword>
<accession>A0A813DQ04</accession>
<evidence type="ECO:0000256" key="4">
    <source>
        <dbReference type="SAM" id="MobiDB-lite"/>
    </source>
</evidence>
<dbReference type="GO" id="GO:0005524">
    <property type="term" value="F:ATP binding"/>
    <property type="evidence" value="ECO:0007669"/>
    <property type="project" value="UniProtKB-KW"/>
</dbReference>
<evidence type="ECO:0000313" key="6">
    <source>
        <dbReference type="EMBL" id="CAE8587717.1"/>
    </source>
</evidence>
<dbReference type="Gene3D" id="3.30.470.20">
    <property type="entry name" value="ATP-grasp fold, B domain"/>
    <property type="match status" value="1"/>
</dbReference>
<keyword evidence="3" id="KW-0067">ATP-binding</keyword>
<name>A0A813DQ04_POLGL</name>
<feature type="compositionally biased region" description="Low complexity" evidence="4">
    <location>
        <begin position="74"/>
        <end position="88"/>
    </location>
</feature>
<feature type="compositionally biased region" description="Basic and acidic residues" evidence="4">
    <location>
        <begin position="795"/>
        <end position="807"/>
    </location>
</feature>
<dbReference type="GO" id="GO:0015631">
    <property type="term" value="F:tubulin binding"/>
    <property type="evidence" value="ECO:0007669"/>
    <property type="project" value="TreeGrafter"/>
</dbReference>
<feature type="compositionally biased region" description="Basic and acidic residues" evidence="4">
    <location>
        <begin position="590"/>
        <end position="604"/>
    </location>
</feature>
<gene>
    <name evidence="6" type="ORF">PGLA1383_LOCUS6549</name>
</gene>
<dbReference type="Pfam" id="PF03133">
    <property type="entry name" value="TTL"/>
    <property type="match status" value="1"/>
</dbReference>
<proteinExistence type="predicted"/>
<dbReference type="EMBL" id="CAJNNV010002724">
    <property type="protein sequence ID" value="CAE8587717.1"/>
    <property type="molecule type" value="Genomic_DNA"/>
</dbReference>
<sequence length="955" mass="104100">TAQRFTRLSSFVFAAVAHETCAAAGLGAEDALRTMASDVHEQVFSEEQLFASDVRGEDEEEDAALTSASAALTSTTATGGGSKLAAGTAGSGGKEAVTASPAASVGSTLAVPADGLRERRRKKAAERAQKIVYWLESKYEVLREVCSSFENWKEAPSASYDFDLIWCDTAIVADRFMKLKLYQKMNHFVGMSSITRKNNLGRNLLRMRKQHPQEYGFFPDTWILPTDLSDFKQQFSAQKNKTFIIKPDNGCQGKGIYLIRDVEKVPVDFSTTYVAQRYVHKPFLLDGYKFDLRLYVLVSGCDPLRIFLHRRGLVRLASEQYVEPSVKNLSQTTVHLTNYAINKLNPNFEENTNPDDAESGHKRSWEAVQLHLRREGHDVDKLLEEIEDLIVKTLLAVQPSLSHFYHSCQPDDTENNMCFEILGFDVMMDDKLRPILLEVNHAPSFATESELDHVVKAEVLRDTFTLLGFSPDARRQKKREMREKMEQRTMGLIKKQCMEERTIQEREAAVARTDWEDANLNGYKRLYPSLDLEAQYWHIQEAAVQIWEMLMGGTSRKSVRLTPEEAREEPATSKDRGARAHSAKPGADSGKVDGDAPKVEKRTAEEVREVVERLVAGLGARSRTGTARRRGAGSVPNKDAAIAEDEEIPQGDSVDAAAADEKASASQQPRNGLPRSLDKAGRPEVQVGDVIRVQTNLGWETVTVRAKRNNGKLDIQFKDSEYMRSVLPRVQRELNGAPALGDAPALLEEPQEHASAWQPAVPGQPVQPGSPQNVLRSPEKKRSSASSSSGGGAVSERREEASGERAGAHFTEFRSVAPSSPLRGGGPGVQAEVIAATGSPNLLPVPQWPSTLPASAGDSSSSATVGGGYGDAGGIPSGTVAGSSAAAAAALAATGVGRRGVGPGAVLAGPQGSIGPHGIQSIVYPANRHHEVRLRQQLQQLISVRPITVKRGKSS</sequence>
<feature type="chain" id="PRO_5032351119" description="Tubulin--tyrosine ligase-like protein 9" evidence="5">
    <location>
        <begin position="23"/>
        <end position="955"/>
    </location>
</feature>